<sequence>MKTAAVAAVLGLPFATAAKADNVEVGALDCTVSGGEGFIFKSTKELACTFKSIDGSRPVDTYAGSITKYGLDIGKTDKALISWVVFAPTGENTPPGALAGEYGGVSAEATIGAGLGANVLVGGLEKSIALQPVSVSAQTGLNFALAISELKLTDIPD</sequence>
<dbReference type="Proteomes" id="UP001196509">
    <property type="component" value="Unassembled WGS sequence"/>
</dbReference>
<keyword evidence="1" id="KW-0732">Signal</keyword>
<dbReference type="AlphaFoldDB" id="A0AAE3CZG3"/>
<evidence type="ECO:0000256" key="1">
    <source>
        <dbReference type="SAM" id="SignalP"/>
    </source>
</evidence>
<dbReference type="InterPro" id="IPR009333">
    <property type="entry name" value="DUF992"/>
</dbReference>
<feature type="signal peptide" evidence="1">
    <location>
        <begin position="1"/>
        <end position="20"/>
    </location>
</feature>
<dbReference type="EMBL" id="JAICBX010000001">
    <property type="protein sequence ID" value="MBW8635631.1"/>
    <property type="molecule type" value="Genomic_DNA"/>
</dbReference>
<comment type="caution">
    <text evidence="2">The sequence shown here is derived from an EMBL/GenBank/DDBJ whole genome shotgun (WGS) entry which is preliminary data.</text>
</comment>
<evidence type="ECO:0000313" key="2">
    <source>
        <dbReference type="EMBL" id="MBW8635631.1"/>
    </source>
</evidence>
<reference evidence="2" key="1">
    <citation type="submission" date="2021-08" db="EMBL/GenBank/DDBJ databases">
        <title>Hoeflea bacterium WL0058 sp. nov., isolated from the sediment.</title>
        <authorList>
            <person name="Wang L."/>
            <person name="Zhang D."/>
        </authorList>
    </citation>
    <scope>NUCLEOTIDE SEQUENCE</scope>
    <source>
        <strain evidence="2">WL0058</strain>
    </source>
</reference>
<keyword evidence="3" id="KW-1185">Reference proteome</keyword>
<proteinExistence type="predicted"/>
<dbReference type="Pfam" id="PF06186">
    <property type="entry name" value="DUF992"/>
    <property type="match status" value="1"/>
</dbReference>
<protein>
    <submittedName>
        <fullName evidence="2">DUF992 domain-containing protein</fullName>
    </submittedName>
</protein>
<evidence type="ECO:0000313" key="3">
    <source>
        <dbReference type="Proteomes" id="UP001196509"/>
    </source>
</evidence>
<accession>A0AAE3CZG3</accession>
<name>A0AAE3CZG3_9HYPH</name>
<gene>
    <name evidence="2" type="ORF">K1W69_00410</name>
</gene>
<organism evidence="2 3">
    <name type="scientific">Flavimaribacter sediminis</name>
    <dbReference type="NCBI Taxonomy" id="2865987"/>
    <lineage>
        <taxon>Bacteria</taxon>
        <taxon>Pseudomonadati</taxon>
        <taxon>Pseudomonadota</taxon>
        <taxon>Alphaproteobacteria</taxon>
        <taxon>Hyphomicrobiales</taxon>
        <taxon>Rhizobiaceae</taxon>
        <taxon>Flavimaribacter</taxon>
    </lineage>
</organism>
<feature type="chain" id="PRO_5041969037" evidence="1">
    <location>
        <begin position="21"/>
        <end position="157"/>
    </location>
</feature>